<reference evidence="2 3" key="1">
    <citation type="journal article" date="2024" name="BMC Genomics">
        <title>De novo assembly and annotation of Popillia japonica's genome with initial clues to its potential as an invasive pest.</title>
        <authorList>
            <person name="Cucini C."/>
            <person name="Boschi S."/>
            <person name="Funari R."/>
            <person name="Cardaioli E."/>
            <person name="Iannotti N."/>
            <person name="Marturano G."/>
            <person name="Paoli F."/>
            <person name="Bruttini M."/>
            <person name="Carapelli A."/>
            <person name="Frati F."/>
            <person name="Nardi F."/>
        </authorList>
    </citation>
    <scope>NUCLEOTIDE SEQUENCE [LARGE SCALE GENOMIC DNA]</scope>
    <source>
        <strain evidence="2">DMR45628</strain>
    </source>
</reference>
<dbReference type="Proteomes" id="UP001458880">
    <property type="component" value="Unassembled WGS sequence"/>
</dbReference>
<name>A0AAW1KLJ5_POPJA</name>
<dbReference type="InterPro" id="IPR013607">
    <property type="entry name" value="Phospholipase_A2-like"/>
</dbReference>
<comment type="caution">
    <text evidence="2">The sequence shown here is derived from an EMBL/GenBank/DDBJ whole genome shotgun (WGS) entry which is preliminary data.</text>
</comment>
<dbReference type="InterPro" id="IPR036444">
    <property type="entry name" value="PLipase_A2_dom_sf"/>
</dbReference>
<sequence>MYADFEAILKPIETTEPDPSKPFTMKCFEHVPYSFAYYVKCCFDDSLNLLNTLINKLPVELHIPGYNLCGPGTRLKERLERGDKGVNILDDACREHDIAYSTSNNLSNRHVADDKLYQKAVQRLKSKDTGLGEKLAASVVAVTMKGKSKLGMGLRKRKNRQRRESRRRNILGGAISFLQALKHARNAIRRSGNSKSVLENVKAAYRILKKSGRRILGTSTFKNHCHTIIAIPKKGGFLPLIPLFAALGALGSLGGGAAAIAKAVNTAKTESSGSKAS</sequence>
<dbReference type="GO" id="GO:0050482">
    <property type="term" value="P:arachidonate secretion"/>
    <property type="evidence" value="ECO:0007669"/>
    <property type="project" value="InterPro"/>
</dbReference>
<feature type="domain" description="Phospholipase A2-like" evidence="1">
    <location>
        <begin position="60"/>
        <end position="139"/>
    </location>
</feature>
<dbReference type="EMBL" id="JASPKY010000210">
    <property type="protein sequence ID" value="KAK9720471.1"/>
    <property type="molecule type" value="Genomic_DNA"/>
</dbReference>
<dbReference type="PANTHER" id="PTHR31511">
    <property type="entry name" value="PROTEIN CBG23764"/>
    <property type="match status" value="1"/>
</dbReference>
<dbReference type="GO" id="GO:0005198">
    <property type="term" value="F:structural molecule activity"/>
    <property type="evidence" value="ECO:0007669"/>
    <property type="project" value="InterPro"/>
</dbReference>
<organism evidence="2 3">
    <name type="scientific">Popillia japonica</name>
    <name type="common">Japanese beetle</name>
    <dbReference type="NCBI Taxonomy" id="7064"/>
    <lineage>
        <taxon>Eukaryota</taxon>
        <taxon>Metazoa</taxon>
        <taxon>Ecdysozoa</taxon>
        <taxon>Arthropoda</taxon>
        <taxon>Hexapoda</taxon>
        <taxon>Insecta</taxon>
        <taxon>Pterygota</taxon>
        <taxon>Neoptera</taxon>
        <taxon>Endopterygota</taxon>
        <taxon>Coleoptera</taxon>
        <taxon>Polyphaga</taxon>
        <taxon>Scarabaeiformia</taxon>
        <taxon>Scarabaeidae</taxon>
        <taxon>Rutelinae</taxon>
        <taxon>Popillia</taxon>
    </lineage>
</organism>
<gene>
    <name evidence="2" type="ORF">QE152_g22053</name>
</gene>
<dbReference type="Pfam" id="PF08398">
    <property type="entry name" value="Phospholip_A2_4"/>
    <property type="match status" value="1"/>
</dbReference>
<dbReference type="Gene3D" id="1.20.90.10">
    <property type="entry name" value="Phospholipase A2 domain"/>
    <property type="match status" value="1"/>
</dbReference>
<proteinExistence type="predicted"/>
<dbReference type="PANTHER" id="PTHR31511:SF12">
    <property type="entry name" value="RHO TERMINATION FACTOR N-TERMINAL DOMAIN-CONTAINING PROTEIN"/>
    <property type="match status" value="1"/>
</dbReference>
<dbReference type="GO" id="GO:0006644">
    <property type="term" value="P:phospholipid metabolic process"/>
    <property type="evidence" value="ECO:0007669"/>
    <property type="project" value="InterPro"/>
</dbReference>
<protein>
    <submittedName>
        <fullName evidence="2">Phospholipase A2-like domain</fullName>
    </submittedName>
</protein>
<dbReference type="GO" id="GO:0004623">
    <property type="term" value="F:phospholipase A2 activity"/>
    <property type="evidence" value="ECO:0007669"/>
    <property type="project" value="InterPro"/>
</dbReference>
<dbReference type="AlphaFoldDB" id="A0AAW1KLJ5"/>
<evidence type="ECO:0000259" key="1">
    <source>
        <dbReference type="Pfam" id="PF08398"/>
    </source>
</evidence>
<evidence type="ECO:0000313" key="2">
    <source>
        <dbReference type="EMBL" id="KAK9720471.1"/>
    </source>
</evidence>
<keyword evidence="3" id="KW-1185">Reference proteome</keyword>
<accession>A0AAW1KLJ5</accession>
<evidence type="ECO:0000313" key="3">
    <source>
        <dbReference type="Proteomes" id="UP001458880"/>
    </source>
</evidence>